<proteinExistence type="predicted"/>
<name>A0A392TZQ7_9FABA</name>
<dbReference type="EMBL" id="LXQA010699968">
    <property type="protein sequence ID" value="MCI66673.1"/>
    <property type="molecule type" value="Genomic_DNA"/>
</dbReference>
<comment type="caution">
    <text evidence="1">The sequence shown here is derived from an EMBL/GenBank/DDBJ whole genome shotgun (WGS) entry which is preliminary data.</text>
</comment>
<feature type="non-terminal residue" evidence="1">
    <location>
        <position position="1"/>
    </location>
</feature>
<evidence type="ECO:0000313" key="2">
    <source>
        <dbReference type="Proteomes" id="UP000265520"/>
    </source>
</evidence>
<dbReference type="Proteomes" id="UP000265520">
    <property type="component" value="Unassembled WGS sequence"/>
</dbReference>
<dbReference type="AlphaFoldDB" id="A0A392TZQ7"/>
<accession>A0A392TZQ7</accession>
<evidence type="ECO:0000313" key="1">
    <source>
        <dbReference type="EMBL" id="MCI66673.1"/>
    </source>
</evidence>
<keyword evidence="2" id="KW-1185">Reference proteome</keyword>
<reference evidence="1 2" key="1">
    <citation type="journal article" date="2018" name="Front. Plant Sci.">
        <title>Red Clover (Trifolium pratense) and Zigzag Clover (T. medium) - A Picture of Genomic Similarities and Differences.</title>
        <authorList>
            <person name="Dluhosova J."/>
            <person name="Istvanek J."/>
            <person name="Nedelnik J."/>
            <person name="Repkova J."/>
        </authorList>
    </citation>
    <scope>NUCLEOTIDE SEQUENCE [LARGE SCALE GENOMIC DNA]</scope>
    <source>
        <strain evidence="2">cv. 10/8</strain>
        <tissue evidence="1">Leaf</tissue>
    </source>
</reference>
<organism evidence="1 2">
    <name type="scientific">Trifolium medium</name>
    <dbReference type="NCBI Taxonomy" id="97028"/>
    <lineage>
        <taxon>Eukaryota</taxon>
        <taxon>Viridiplantae</taxon>
        <taxon>Streptophyta</taxon>
        <taxon>Embryophyta</taxon>
        <taxon>Tracheophyta</taxon>
        <taxon>Spermatophyta</taxon>
        <taxon>Magnoliopsida</taxon>
        <taxon>eudicotyledons</taxon>
        <taxon>Gunneridae</taxon>
        <taxon>Pentapetalae</taxon>
        <taxon>rosids</taxon>
        <taxon>fabids</taxon>
        <taxon>Fabales</taxon>
        <taxon>Fabaceae</taxon>
        <taxon>Papilionoideae</taxon>
        <taxon>50 kb inversion clade</taxon>
        <taxon>NPAAA clade</taxon>
        <taxon>Hologalegina</taxon>
        <taxon>IRL clade</taxon>
        <taxon>Trifolieae</taxon>
        <taxon>Trifolium</taxon>
    </lineage>
</organism>
<sequence>PCCHMGSASRRPDLVGTFLPLPAAPRAGQAAPRAGHYSQS</sequence>
<protein>
    <submittedName>
        <fullName evidence="1">Uncharacterized protein</fullName>
    </submittedName>
</protein>